<proteinExistence type="predicted"/>
<comment type="caution">
    <text evidence="1">The sequence shown here is derived from an EMBL/GenBank/DDBJ whole genome shotgun (WGS) entry which is preliminary data.</text>
</comment>
<evidence type="ECO:0000313" key="2">
    <source>
        <dbReference type="Proteomes" id="UP001177260"/>
    </source>
</evidence>
<organism evidence="1 2">
    <name type="scientific">Aspergillus melleus</name>
    <dbReference type="NCBI Taxonomy" id="138277"/>
    <lineage>
        <taxon>Eukaryota</taxon>
        <taxon>Fungi</taxon>
        <taxon>Dikarya</taxon>
        <taxon>Ascomycota</taxon>
        <taxon>Pezizomycotina</taxon>
        <taxon>Eurotiomycetes</taxon>
        <taxon>Eurotiomycetidae</taxon>
        <taxon>Eurotiales</taxon>
        <taxon>Aspergillaceae</taxon>
        <taxon>Aspergillus</taxon>
        <taxon>Aspergillus subgen. Circumdati</taxon>
    </lineage>
</organism>
<protein>
    <submittedName>
        <fullName evidence="1">Uncharacterized protein</fullName>
    </submittedName>
</protein>
<sequence>MSRKKVPKRAAVKKSRTARRQTTILGSPRTKLTRKAGISKRKDRSKNPKREVARRTLKYTKLGILPPSTKPFEENCFKQMPMPGEYVFVPKGDVYVTRHCRSKTKESERTENDGKYPLGLRVPSDIHSAVLESAAATADSRASAVKLRDEKELTHSRKILRSEFPLMPVESLDTVLDHAFCKGSGRVGRTSQIEDESKAAMAVEAHIRHTHTPYEELLRAGTNRDVARRQVWDKVHTIMEAWQARGKQQSTSALTLRSRKTK</sequence>
<name>A0ACC3ALN6_9EURO</name>
<keyword evidence="2" id="KW-1185">Reference proteome</keyword>
<accession>A0ACC3ALN6</accession>
<evidence type="ECO:0000313" key="1">
    <source>
        <dbReference type="EMBL" id="KAK1138314.1"/>
    </source>
</evidence>
<reference evidence="1 2" key="1">
    <citation type="journal article" date="2023" name="ACS Omega">
        <title>Identification of the Neoaspergillic Acid Biosynthesis Gene Cluster by Establishing an In Vitro CRISPR-Ribonucleoprotein Genetic System in Aspergillus melleus.</title>
        <authorList>
            <person name="Yuan B."/>
            <person name="Grau M.F."/>
            <person name="Murata R.M."/>
            <person name="Torok T."/>
            <person name="Venkateswaran K."/>
            <person name="Stajich J.E."/>
            <person name="Wang C.C.C."/>
        </authorList>
    </citation>
    <scope>NUCLEOTIDE SEQUENCE [LARGE SCALE GENOMIC DNA]</scope>
    <source>
        <strain evidence="1 2">IMV 1140</strain>
    </source>
</reference>
<gene>
    <name evidence="1" type="ORF">N8T08_002855</name>
</gene>
<dbReference type="EMBL" id="JAOPJF010000167">
    <property type="protein sequence ID" value="KAK1138314.1"/>
    <property type="molecule type" value="Genomic_DNA"/>
</dbReference>
<dbReference type="Proteomes" id="UP001177260">
    <property type="component" value="Unassembled WGS sequence"/>
</dbReference>